<evidence type="ECO:0000313" key="2">
    <source>
        <dbReference type="WBParaSite" id="nRc.2.0.1.t36297-RA"/>
    </source>
</evidence>
<protein>
    <submittedName>
        <fullName evidence="2">Uncharacterized protein</fullName>
    </submittedName>
</protein>
<accession>A0A915KC61</accession>
<dbReference type="Proteomes" id="UP000887565">
    <property type="component" value="Unplaced"/>
</dbReference>
<organism evidence="1 2">
    <name type="scientific">Romanomermis culicivorax</name>
    <name type="common">Nematode worm</name>
    <dbReference type="NCBI Taxonomy" id="13658"/>
    <lineage>
        <taxon>Eukaryota</taxon>
        <taxon>Metazoa</taxon>
        <taxon>Ecdysozoa</taxon>
        <taxon>Nematoda</taxon>
        <taxon>Enoplea</taxon>
        <taxon>Dorylaimia</taxon>
        <taxon>Mermithida</taxon>
        <taxon>Mermithoidea</taxon>
        <taxon>Mermithidae</taxon>
        <taxon>Romanomermis</taxon>
    </lineage>
</organism>
<dbReference type="WBParaSite" id="nRc.2.0.1.t36297-RA">
    <property type="protein sequence ID" value="nRc.2.0.1.t36297-RA"/>
    <property type="gene ID" value="nRc.2.0.1.g36297"/>
</dbReference>
<evidence type="ECO:0000313" key="1">
    <source>
        <dbReference type="Proteomes" id="UP000887565"/>
    </source>
</evidence>
<proteinExistence type="predicted"/>
<name>A0A915KC61_ROMCU</name>
<sequence>MFTTFSINTRLLPEMAIMAQFGKEMLATMLSLTSNYCGKSPSLIRRQIWPEIFQPLPSWPKNLKKQCCKMS</sequence>
<keyword evidence="1" id="KW-1185">Reference proteome</keyword>
<dbReference type="AlphaFoldDB" id="A0A915KC61"/>
<reference evidence="2" key="1">
    <citation type="submission" date="2022-11" db="UniProtKB">
        <authorList>
            <consortium name="WormBaseParasite"/>
        </authorList>
    </citation>
    <scope>IDENTIFICATION</scope>
</reference>